<dbReference type="Proteomes" id="UP000572680">
    <property type="component" value="Unassembled WGS sequence"/>
</dbReference>
<dbReference type="AlphaFoldDB" id="A0A7W3QR80"/>
<organism evidence="2 3">
    <name type="scientific">Actinomadura namibiensis</name>
    <dbReference type="NCBI Taxonomy" id="182080"/>
    <lineage>
        <taxon>Bacteria</taxon>
        <taxon>Bacillati</taxon>
        <taxon>Actinomycetota</taxon>
        <taxon>Actinomycetes</taxon>
        <taxon>Streptosporangiales</taxon>
        <taxon>Thermomonosporaceae</taxon>
        <taxon>Actinomadura</taxon>
    </lineage>
</organism>
<accession>A0A7W3QR80</accession>
<gene>
    <name evidence="2" type="ORF">HNR61_008213</name>
</gene>
<name>A0A7W3QR80_ACTNM</name>
<dbReference type="Gene3D" id="3.40.50.620">
    <property type="entry name" value="HUPs"/>
    <property type="match status" value="1"/>
</dbReference>
<proteinExistence type="predicted"/>
<evidence type="ECO:0000313" key="2">
    <source>
        <dbReference type="EMBL" id="MBA8956530.1"/>
    </source>
</evidence>
<dbReference type="RefSeq" id="WP_220510375.1">
    <property type="nucleotide sequence ID" value="NZ_BAAALP010000050.1"/>
</dbReference>
<feature type="region of interest" description="Disordered" evidence="1">
    <location>
        <begin position="1"/>
        <end position="36"/>
    </location>
</feature>
<evidence type="ECO:0000256" key="1">
    <source>
        <dbReference type="SAM" id="MobiDB-lite"/>
    </source>
</evidence>
<dbReference type="SUPFAM" id="SSF52402">
    <property type="entry name" value="Adenine nucleotide alpha hydrolases-like"/>
    <property type="match status" value="1"/>
</dbReference>
<dbReference type="EMBL" id="JACJIA010000016">
    <property type="protein sequence ID" value="MBA8956530.1"/>
    <property type="molecule type" value="Genomic_DNA"/>
</dbReference>
<evidence type="ECO:0000313" key="3">
    <source>
        <dbReference type="Proteomes" id="UP000572680"/>
    </source>
</evidence>
<feature type="compositionally biased region" description="Basic residues" evidence="1">
    <location>
        <begin position="22"/>
        <end position="35"/>
    </location>
</feature>
<dbReference type="InterPro" id="IPR014729">
    <property type="entry name" value="Rossmann-like_a/b/a_fold"/>
</dbReference>
<sequence>MHPPDPYRRSVHRPSSTQPPRTHTHHGPAKRRRHPVPCGPLRAFSFGGGWQSVAALVLATRGEVPFTTFLFANVGDDSEHPATLAYLRRHAAPFAAAHGLDLRELRRTRRDGTTETLYGRLMREGSRSIPIPVRMSNGAPGTRSCTSDFKIRVIGKWLRAHGASAANPATVGIGISVDEIHRANNRRCEPYEHIVYPLLDLGVRRADCPRIIRSAGLPVPPKSACWFCPFHRLTNWQDMRRDEPELFARACALETTINTRRAALGRDPVWLTRYAAPLADVVPDIDVLPFDDGDGTCDGG</sequence>
<keyword evidence="3" id="KW-1185">Reference proteome</keyword>
<protein>
    <submittedName>
        <fullName evidence="2">Uncharacterized protein YjiS (DUF1127 family)</fullName>
    </submittedName>
</protein>
<reference evidence="2 3" key="1">
    <citation type="submission" date="2020-08" db="EMBL/GenBank/DDBJ databases">
        <title>Genomic Encyclopedia of Type Strains, Phase IV (KMG-IV): sequencing the most valuable type-strain genomes for metagenomic binning, comparative biology and taxonomic classification.</title>
        <authorList>
            <person name="Goeker M."/>
        </authorList>
    </citation>
    <scope>NUCLEOTIDE SEQUENCE [LARGE SCALE GENOMIC DNA]</scope>
    <source>
        <strain evidence="2 3">DSM 44197</strain>
    </source>
</reference>
<comment type="caution">
    <text evidence="2">The sequence shown here is derived from an EMBL/GenBank/DDBJ whole genome shotgun (WGS) entry which is preliminary data.</text>
</comment>